<proteinExistence type="predicted"/>
<gene>
    <name evidence="1" type="ORF">GMD52_09010</name>
</gene>
<organism evidence="1 2">
    <name type="scientific">Ruthenibacterium lactatiformans</name>
    <dbReference type="NCBI Taxonomy" id="1550024"/>
    <lineage>
        <taxon>Bacteria</taxon>
        <taxon>Bacillati</taxon>
        <taxon>Bacillota</taxon>
        <taxon>Clostridia</taxon>
        <taxon>Eubacteriales</taxon>
        <taxon>Oscillospiraceae</taxon>
        <taxon>Ruthenibacterium</taxon>
    </lineage>
</organism>
<comment type="caution">
    <text evidence="1">The sequence shown here is derived from an EMBL/GenBank/DDBJ whole genome shotgun (WGS) entry which is preliminary data.</text>
</comment>
<reference evidence="1 2" key="1">
    <citation type="journal article" date="2019" name="Nat. Med.">
        <title>A library of human gut bacterial isolates paired with longitudinal multiomics data enables mechanistic microbiome research.</title>
        <authorList>
            <person name="Poyet M."/>
            <person name="Groussin M."/>
            <person name="Gibbons S.M."/>
            <person name="Avila-Pacheco J."/>
            <person name="Jiang X."/>
            <person name="Kearney S.M."/>
            <person name="Perrotta A.R."/>
            <person name="Berdy B."/>
            <person name="Zhao S."/>
            <person name="Lieberman T.D."/>
            <person name="Swanson P.K."/>
            <person name="Smith M."/>
            <person name="Roesemann S."/>
            <person name="Alexander J.E."/>
            <person name="Rich S.A."/>
            <person name="Livny J."/>
            <person name="Vlamakis H."/>
            <person name="Clish C."/>
            <person name="Bullock K."/>
            <person name="Deik A."/>
            <person name="Scott J."/>
            <person name="Pierce K.A."/>
            <person name="Xavier R.J."/>
            <person name="Alm E.J."/>
        </authorList>
    </citation>
    <scope>NUCLEOTIDE SEQUENCE [LARGE SCALE GENOMIC DNA]</scope>
    <source>
        <strain evidence="1 2">BIOML-A7</strain>
    </source>
</reference>
<name>A0A6I3Q604_9FIRM</name>
<dbReference type="EMBL" id="WMZR01000010">
    <property type="protein sequence ID" value="MTS51677.1"/>
    <property type="molecule type" value="Genomic_DNA"/>
</dbReference>
<evidence type="ECO:0000313" key="1">
    <source>
        <dbReference type="EMBL" id="MTS51677.1"/>
    </source>
</evidence>
<dbReference type="RefSeq" id="WP_155201250.1">
    <property type="nucleotide sequence ID" value="NZ_WMZL01000008.1"/>
</dbReference>
<protein>
    <submittedName>
        <fullName evidence="1">Uncharacterized protein</fullName>
    </submittedName>
</protein>
<dbReference type="AlphaFoldDB" id="A0A6I3Q604"/>
<dbReference type="Proteomes" id="UP000449193">
    <property type="component" value="Unassembled WGS sequence"/>
</dbReference>
<accession>A0A6I3Q604</accession>
<sequence>MKKSSGQGKPRFEKEFQICQKPLPQLRKKAVDLKSSSEQSVLLPQAQKTLLNLSAFYTSGGQDLHALHSALAQAEELAIGLRTAYEATYCNRSAGRAVPTAPILRNIDGRISVNEYGWLHIELAMLLPHCQYQTPRYLIDTLERLLDGYAQHHQLPWFSKALLAIDEWSNIQNRQIYDQDNKGWKAIPNILKGRVLADDDQYHLEIALLSKQEEQPFCHIFILPAEEADAFFTLRSGNFGYPP</sequence>
<evidence type="ECO:0000313" key="2">
    <source>
        <dbReference type="Proteomes" id="UP000449193"/>
    </source>
</evidence>